<dbReference type="InterPro" id="IPR002136">
    <property type="entry name" value="Ribosomal_uL4"/>
</dbReference>
<evidence type="ECO:0000256" key="4">
    <source>
        <dbReference type="ARBA" id="ARBA00022980"/>
    </source>
</evidence>
<dbReference type="EMBL" id="DP000238">
    <property type="protein sequence ID" value="ABK77492.1"/>
    <property type="molecule type" value="Genomic_DNA"/>
</dbReference>
<sequence>MKAAVLGLDGSKGKEITLPPVFGTPYRRDLIKKAYTILDTHHFQPKGTHPTAGMDVSADSLNPPTGHGQARIARMKGGGGRRRGEAGEVASIRGGRQAHPPKVQKVIHKKINKKEKKLALCSAIAATASKSTVAGRGHIIDGIELPIVISDDIESVSKASEVRKILSALGLFADVNRLEGRKPRTGKSALRGRPKKIGKSILFVVGADGPVIRAVGGFPGVTARPARDLSVLDLAPGAEPARLTVYSKAAIESLAGISSPHLGLAGKTDWT</sequence>
<accession>A0RVX5</accession>
<dbReference type="PROSITE" id="PS00939">
    <property type="entry name" value="RIBOSOMAL_L1E"/>
    <property type="match status" value="1"/>
</dbReference>
<evidence type="ECO:0000256" key="2">
    <source>
        <dbReference type="ARBA" id="ARBA00022730"/>
    </source>
</evidence>
<keyword evidence="4 6" id="KW-0689">Ribosomal protein</keyword>
<dbReference type="Gene3D" id="3.40.1370.10">
    <property type="match status" value="1"/>
</dbReference>
<dbReference type="HAMAP" id="MF_01328_A">
    <property type="entry name" value="Ribosomal_uL4_A"/>
    <property type="match status" value="1"/>
</dbReference>
<evidence type="ECO:0000256" key="6">
    <source>
        <dbReference type="HAMAP-Rule" id="MF_01328"/>
    </source>
</evidence>
<dbReference type="GO" id="GO:0019843">
    <property type="term" value="F:rRNA binding"/>
    <property type="evidence" value="ECO:0007669"/>
    <property type="project" value="UniProtKB-UniRule"/>
</dbReference>
<evidence type="ECO:0000313" key="8">
    <source>
        <dbReference type="EMBL" id="ABK77492.1"/>
    </source>
</evidence>
<dbReference type="GO" id="GO:0006412">
    <property type="term" value="P:translation"/>
    <property type="evidence" value="ECO:0007669"/>
    <property type="project" value="UniProtKB-UniRule"/>
</dbReference>
<keyword evidence="5 6" id="KW-0687">Ribonucleoprotein</keyword>
<dbReference type="GO" id="GO:1990904">
    <property type="term" value="C:ribonucleoprotein complex"/>
    <property type="evidence" value="ECO:0007669"/>
    <property type="project" value="UniProtKB-KW"/>
</dbReference>
<comment type="function">
    <text evidence="6">Forms part of the polypeptide exit tunnel.</text>
</comment>
<dbReference type="InterPro" id="IPR013000">
    <property type="entry name" value="Ribosomal_uL4_euk/arc_CS"/>
</dbReference>
<dbReference type="KEGG" id="csy:CENSYa_0859"/>
<dbReference type="HOGENOM" id="CLU_026535_0_0_2"/>
<comment type="function">
    <text evidence="6">One of the primary rRNA binding proteins, this protein initially binds near the 5'-end of the 23S rRNA. It is important during the early stages of 50S assembly. It makes multiple contacts with different domains of the 23S rRNA in the assembled 50S subunit and ribosome.</text>
</comment>
<dbReference type="GO" id="GO:0003735">
    <property type="term" value="F:structural constituent of ribosome"/>
    <property type="evidence" value="ECO:0007669"/>
    <property type="project" value="InterPro"/>
</dbReference>
<gene>
    <name evidence="6" type="primary">rpl4</name>
    <name evidence="8" type="ordered locus">CENSYa_0859</name>
</gene>
<dbReference type="InterPro" id="IPR045240">
    <property type="entry name" value="Ribosomal_uL4_euk/arch"/>
</dbReference>
<dbReference type="AlphaFoldDB" id="A0RVX5"/>
<dbReference type="InterPro" id="IPR019970">
    <property type="entry name" value="Ribosomall_uL4-arc"/>
</dbReference>
<evidence type="ECO:0000256" key="5">
    <source>
        <dbReference type="ARBA" id="ARBA00023274"/>
    </source>
</evidence>
<reference evidence="8 9" key="1">
    <citation type="journal article" date="2006" name="Proc. Natl. Acad. Sci. U.S.A.">
        <title>Genomic analysis of the uncultivated marine crenarchaeote Cenarchaeum symbiosum.</title>
        <authorList>
            <person name="Hallam S.J."/>
            <person name="Konstantinidis K.T."/>
            <person name="Putnam N."/>
            <person name="Schleper C."/>
            <person name="Watanabe Y."/>
            <person name="Sugahara J."/>
            <person name="Preston C."/>
            <person name="de la Torre J."/>
            <person name="Richardson P.M."/>
            <person name="DeLong E.F."/>
        </authorList>
    </citation>
    <scope>NUCLEOTIDE SEQUENCE [LARGE SCALE GENOMIC DNA]</scope>
    <source>
        <strain evidence="9">A</strain>
    </source>
</reference>
<evidence type="ECO:0000256" key="1">
    <source>
        <dbReference type="ARBA" id="ARBA00010528"/>
    </source>
</evidence>
<dbReference type="Proteomes" id="UP000000758">
    <property type="component" value="Chromosome"/>
</dbReference>
<dbReference type="NCBIfam" id="TIGR03672">
    <property type="entry name" value="rpl4p_arch"/>
    <property type="match status" value="1"/>
</dbReference>
<evidence type="ECO:0000256" key="7">
    <source>
        <dbReference type="SAM" id="MobiDB-lite"/>
    </source>
</evidence>
<name>A0RVX5_CENSY</name>
<dbReference type="PATRIC" id="fig|414004.10.peg.793"/>
<keyword evidence="2 6" id="KW-0699">rRNA-binding</keyword>
<comment type="similarity">
    <text evidence="1 6">Belongs to the universal ribosomal protein uL4 family.</text>
</comment>
<protein>
    <recommendedName>
        <fullName evidence="6">Large ribosomal subunit protein uL4</fullName>
    </recommendedName>
</protein>
<dbReference type="InterPro" id="IPR023574">
    <property type="entry name" value="Ribosomal_uL4_dom_sf"/>
</dbReference>
<dbReference type="STRING" id="414004.CENSYa_0859"/>
<evidence type="ECO:0000313" key="9">
    <source>
        <dbReference type="Proteomes" id="UP000000758"/>
    </source>
</evidence>
<dbReference type="Pfam" id="PF00573">
    <property type="entry name" value="Ribosomal_L4"/>
    <property type="match status" value="1"/>
</dbReference>
<keyword evidence="3 6" id="KW-0694">RNA-binding</keyword>
<evidence type="ECO:0000256" key="3">
    <source>
        <dbReference type="ARBA" id="ARBA00022884"/>
    </source>
</evidence>
<keyword evidence="9" id="KW-1185">Reference proteome</keyword>
<dbReference type="EnsemblBacteria" id="ABK77492">
    <property type="protein sequence ID" value="ABK77492"/>
    <property type="gene ID" value="CENSYa_0859"/>
</dbReference>
<organism evidence="8 9">
    <name type="scientific">Cenarchaeum symbiosum (strain A)</name>
    <dbReference type="NCBI Taxonomy" id="414004"/>
    <lineage>
        <taxon>Archaea</taxon>
        <taxon>Nitrososphaerota</taxon>
        <taxon>Candidatus Cenarchaeales</taxon>
        <taxon>Candidatus Cenarchaeaceae</taxon>
        <taxon>Candidatus Cenarchaeum</taxon>
    </lineage>
</organism>
<comment type="subunit">
    <text evidence="6">Part of the 50S ribosomal subunit.</text>
</comment>
<feature type="region of interest" description="Disordered" evidence="7">
    <location>
        <begin position="62"/>
        <end position="88"/>
    </location>
</feature>
<dbReference type="GO" id="GO:0005840">
    <property type="term" value="C:ribosome"/>
    <property type="evidence" value="ECO:0007669"/>
    <property type="project" value="UniProtKB-KW"/>
</dbReference>
<proteinExistence type="inferred from homology"/>
<dbReference type="PANTHER" id="PTHR19431">
    <property type="entry name" value="60S RIBOSOMAL PROTEIN L4"/>
    <property type="match status" value="1"/>
</dbReference>
<dbReference type="SUPFAM" id="SSF52166">
    <property type="entry name" value="Ribosomal protein L4"/>
    <property type="match status" value="1"/>
</dbReference>